<proteinExistence type="predicted"/>
<dbReference type="Proteomes" id="UP000886752">
    <property type="component" value="Unassembled WGS sequence"/>
</dbReference>
<gene>
    <name evidence="1" type="ORF">H9894_01200</name>
</gene>
<evidence type="ECO:0000313" key="1">
    <source>
        <dbReference type="EMBL" id="HIV99797.1"/>
    </source>
</evidence>
<dbReference type="AlphaFoldDB" id="A0A9D1PUY4"/>
<comment type="caution">
    <text evidence="1">The sequence shown here is derived from an EMBL/GenBank/DDBJ whole genome shotgun (WGS) entry which is preliminary data.</text>
</comment>
<dbReference type="EMBL" id="DXHV01000015">
    <property type="protein sequence ID" value="HIV99797.1"/>
    <property type="molecule type" value="Genomic_DNA"/>
</dbReference>
<name>A0A9D1PUY4_9BACT</name>
<accession>A0A9D1PUY4</accession>
<evidence type="ECO:0000313" key="2">
    <source>
        <dbReference type="Proteomes" id="UP000886752"/>
    </source>
</evidence>
<organism evidence="1 2">
    <name type="scientific">Candidatus Desulfovibrio intestinipullorum</name>
    <dbReference type="NCBI Taxonomy" id="2838536"/>
    <lineage>
        <taxon>Bacteria</taxon>
        <taxon>Pseudomonadati</taxon>
        <taxon>Thermodesulfobacteriota</taxon>
        <taxon>Desulfovibrionia</taxon>
        <taxon>Desulfovibrionales</taxon>
        <taxon>Desulfovibrionaceae</taxon>
        <taxon>Desulfovibrio</taxon>
    </lineage>
</organism>
<reference evidence="1" key="2">
    <citation type="submission" date="2021-04" db="EMBL/GenBank/DDBJ databases">
        <authorList>
            <person name="Gilroy R."/>
        </authorList>
    </citation>
    <scope>NUCLEOTIDE SEQUENCE</scope>
    <source>
        <strain evidence="1">ChiHecec2B26-446</strain>
    </source>
</reference>
<sequence length="83" mass="9253">MEGWTSEKAVYFPVLSCLFRIESGSETAATDTKPFFLSQDSFLLHRKAFFSLVALHSRTGRTIPGLARQYTVALPGNSLKNIQ</sequence>
<reference evidence="1" key="1">
    <citation type="journal article" date="2021" name="PeerJ">
        <title>Extensive microbial diversity within the chicken gut microbiome revealed by metagenomics and culture.</title>
        <authorList>
            <person name="Gilroy R."/>
            <person name="Ravi A."/>
            <person name="Getino M."/>
            <person name="Pursley I."/>
            <person name="Horton D.L."/>
            <person name="Alikhan N.F."/>
            <person name="Baker D."/>
            <person name="Gharbi K."/>
            <person name="Hall N."/>
            <person name="Watson M."/>
            <person name="Adriaenssens E.M."/>
            <person name="Foster-Nyarko E."/>
            <person name="Jarju S."/>
            <person name="Secka A."/>
            <person name="Antonio M."/>
            <person name="Oren A."/>
            <person name="Chaudhuri R.R."/>
            <person name="La Ragione R."/>
            <person name="Hildebrand F."/>
            <person name="Pallen M.J."/>
        </authorList>
    </citation>
    <scope>NUCLEOTIDE SEQUENCE</scope>
    <source>
        <strain evidence="1">ChiHecec2B26-446</strain>
    </source>
</reference>
<protein>
    <submittedName>
        <fullName evidence="1">Uncharacterized protein</fullName>
    </submittedName>
</protein>